<name>A0A2P2R3N6_RHIMU</name>
<sequence>MLQPSIYLRQSLDSLTLSYAHVTSREFPSIVFGNKLCKSCFPL</sequence>
<dbReference type="EMBL" id="GGEC01093344">
    <property type="protein sequence ID" value="MBX73828.1"/>
    <property type="molecule type" value="Transcribed_RNA"/>
</dbReference>
<proteinExistence type="predicted"/>
<dbReference type="AlphaFoldDB" id="A0A2P2R3N6"/>
<reference evidence="1" key="1">
    <citation type="submission" date="2018-02" db="EMBL/GenBank/DDBJ databases">
        <title>Rhizophora mucronata_Transcriptome.</title>
        <authorList>
            <person name="Meera S.P."/>
            <person name="Sreeshan A."/>
            <person name="Augustine A."/>
        </authorList>
    </citation>
    <scope>NUCLEOTIDE SEQUENCE</scope>
    <source>
        <tissue evidence="1">Leaf</tissue>
    </source>
</reference>
<protein>
    <submittedName>
        <fullName evidence="1">Uncharacterized protein</fullName>
    </submittedName>
</protein>
<evidence type="ECO:0000313" key="1">
    <source>
        <dbReference type="EMBL" id="MBX73828.1"/>
    </source>
</evidence>
<accession>A0A2P2R3N6</accession>
<organism evidence="1">
    <name type="scientific">Rhizophora mucronata</name>
    <name type="common">Asiatic mangrove</name>
    <dbReference type="NCBI Taxonomy" id="61149"/>
    <lineage>
        <taxon>Eukaryota</taxon>
        <taxon>Viridiplantae</taxon>
        <taxon>Streptophyta</taxon>
        <taxon>Embryophyta</taxon>
        <taxon>Tracheophyta</taxon>
        <taxon>Spermatophyta</taxon>
        <taxon>Magnoliopsida</taxon>
        <taxon>eudicotyledons</taxon>
        <taxon>Gunneridae</taxon>
        <taxon>Pentapetalae</taxon>
        <taxon>rosids</taxon>
        <taxon>fabids</taxon>
        <taxon>Malpighiales</taxon>
        <taxon>Rhizophoraceae</taxon>
        <taxon>Rhizophora</taxon>
    </lineage>
</organism>